<evidence type="ECO:0000313" key="1">
    <source>
        <dbReference type="EMBL" id="SVD81762.1"/>
    </source>
</evidence>
<accession>A0A382YEM3</accession>
<reference evidence="1" key="1">
    <citation type="submission" date="2018-05" db="EMBL/GenBank/DDBJ databases">
        <authorList>
            <person name="Lanie J.A."/>
            <person name="Ng W.-L."/>
            <person name="Kazmierczak K.M."/>
            <person name="Andrzejewski T.M."/>
            <person name="Davidsen T.M."/>
            <person name="Wayne K.J."/>
            <person name="Tettelin H."/>
            <person name="Glass J.I."/>
            <person name="Rusch D."/>
            <person name="Podicherti R."/>
            <person name="Tsui H.-C.T."/>
            <person name="Winkler M.E."/>
        </authorList>
    </citation>
    <scope>NUCLEOTIDE SEQUENCE</scope>
</reference>
<sequence length="109" mass="11802">GGESHEARGGRDVFVAELSVDGSWESLHVAGSSGEDSVVMLTSSGEQYIVLGRINGQAHFSHTILEHYNGWSPTAFEAHLSLDEGWTGSWEIDEEFLPESSSGLWCGYA</sequence>
<dbReference type="AlphaFoldDB" id="A0A382YEM3"/>
<organism evidence="1">
    <name type="scientific">marine metagenome</name>
    <dbReference type="NCBI Taxonomy" id="408172"/>
    <lineage>
        <taxon>unclassified sequences</taxon>
        <taxon>metagenomes</taxon>
        <taxon>ecological metagenomes</taxon>
    </lineage>
</organism>
<gene>
    <name evidence="1" type="ORF">METZ01_LOCUS434616</name>
</gene>
<name>A0A382YEM3_9ZZZZ</name>
<feature type="non-terminal residue" evidence="1">
    <location>
        <position position="1"/>
    </location>
</feature>
<dbReference type="EMBL" id="UINC01175238">
    <property type="protein sequence ID" value="SVD81762.1"/>
    <property type="molecule type" value="Genomic_DNA"/>
</dbReference>
<proteinExistence type="predicted"/>
<protein>
    <submittedName>
        <fullName evidence="1">Uncharacterized protein</fullName>
    </submittedName>
</protein>